<gene>
    <name evidence="2" type="ORF">Sradi_1892200</name>
</gene>
<name>A0AAW2TZ96_SESRA</name>
<evidence type="ECO:0000259" key="1">
    <source>
        <dbReference type="Pfam" id="PF07727"/>
    </source>
</evidence>
<protein>
    <submittedName>
        <fullName evidence="2">Retrovirus-related Pol polyprotein from transposon RE2</fullName>
    </submittedName>
</protein>
<organism evidence="2">
    <name type="scientific">Sesamum radiatum</name>
    <name type="common">Black benniseed</name>
    <dbReference type="NCBI Taxonomy" id="300843"/>
    <lineage>
        <taxon>Eukaryota</taxon>
        <taxon>Viridiplantae</taxon>
        <taxon>Streptophyta</taxon>
        <taxon>Embryophyta</taxon>
        <taxon>Tracheophyta</taxon>
        <taxon>Spermatophyta</taxon>
        <taxon>Magnoliopsida</taxon>
        <taxon>eudicotyledons</taxon>
        <taxon>Gunneridae</taxon>
        <taxon>Pentapetalae</taxon>
        <taxon>asterids</taxon>
        <taxon>lamiids</taxon>
        <taxon>Lamiales</taxon>
        <taxon>Pedaliaceae</taxon>
        <taxon>Sesamum</taxon>
    </lineage>
</organism>
<dbReference type="InterPro" id="IPR013103">
    <property type="entry name" value="RVT_2"/>
</dbReference>
<sequence>MASSEAKQWKEAVKSEMDFIISNKILVLVDLPLGCTTIGSKWIFKKKSKPDGTIDKFEARLVAKDFEQKEGIDYFDTYSPIA</sequence>
<accession>A0AAW2TZ96</accession>
<reference evidence="2" key="2">
    <citation type="journal article" date="2024" name="Plant">
        <title>Genomic evolution and insights into agronomic trait innovations of Sesamum species.</title>
        <authorList>
            <person name="Miao H."/>
            <person name="Wang L."/>
            <person name="Qu L."/>
            <person name="Liu H."/>
            <person name="Sun Y."/>
            <person name="Le M."/>
            <person name="Wang Q."/>
            <person name="Wei S."/>
            <person name="Zheng Y."/>
            <person name="Lin W."/>
            <person name="Duan Y."/>
            <person name="Cao H."/>
            <person name="Xiong S."/>
            <person name="Wang X."/>
            <person name="Wei L."/>
            <person name="Li C."/>
            <person name="Ma Q."/>
            <person name="Ju M."/>
            <person name="Zhao R."/>
            <person name="Li G."/>
            <person name="Mu C."/>
            <person name="Tian Q."/>
            <person name="Mei H."/>
            <person name="Zhang T."/>
            <person name="Gao T."/>
            <person name="Zhang H."/>
        </authorList>
    </citation>
    <scope>NUCLEOTIDE SEQUENCE</scope>
    <source>
        <strain evidence="2">G02</strain>
    </source>
</reference>
<feature type="domain" description="Reverse transcriptase Ty1/copia-type" evidence="1">
    <location>
        <begin position="23"/>
        <end position="82"/>
    </location>
</feature>
<reference evidence="2" key="1">
    <citation type="submission" date="2020-06" db="EMBL/GenBank/DDBJ databases">
        <authorList>
            <person name="Li T."/>
            <person name="Hu X."/>
            <person name="Zhang T."/>
            <person name="Song X."/>
            <person name="Zhang H."/>
            <person name="Dai N."/>
            <person name="Sheng W."/>
            <person name="Hou X."/>
            <person name="Wei L."/>
        </authorList>
    </citation>
    <scope>NUCLEOTIDE SEQUENCE</scope>
    <source>
        <strain evidence="2">G02</strain>
        <tissue evidence="2">Leaf</tissue>
    </source>
</reference>
<dbReference type="EMBL" id="JACGWJ010000007">
    <property type="protein sequence ID" value="KAL0409578.1"/>
    <property type="molecule type" value="Genomic_DNA"/>
</dbReference>
<dbReference type="AlphaFoldDB" id="A0AAW2TZ96"/>
<evidence type="ECO:0000313" key="2">
    <source>
        <dbReference type="EMBL" id="KAL0409578.1"/>
    </source>
</evidence>
<dbReference type="Pfam" id="PF07727">
    <property type="entry name" value="RVT_2"/>
    <property type="match status" value="1"/>
</dbReference>
<proteinExistence type="predicted"/>
<comment type="caution">
    <text evidence="2">The sequence shown here is derived from an EMBL/GenBank/DDBJ whole genome shotgun (WGS) entry which is preliminary data.</text>
</comment>